<evidence type="ECO:0000313" key="2">
    <source>
        <dbReference type="Proteomes" id="UP001630127"/>
    </source>
</evidence>
<dbReference type="AlphaFoldDB" id="A0ABD3A7N4"/>
<dbReference type="EMBL" id="JBJUIK010000005">
    <property type="protein sequence ID" value="KAL3527724.1"/>
    <property type="molecule type" value="Genomic_DNA"/>
</dbReference>
<organism evidence="1 2">
    <name type="scientific">Cinchona calisaya</name>
    <dbReference type="NCBI Taxonomy" id="153742"/>
    <lineage>
        <taxon>Eukaryota</taxon>
        <taxon>Viridiplantae</taxon>
        <taxon>Streptophyta</taxon>
        <taxon>Embryophyta</taxon>
        <taxon>Tracheophyta</taxon>
        <taxon>Spermatophyta</taxon>
        <taxon>Magnoliopsida</taxon>
        <taxon>eudicotyledons</taxon>
        <taxon>Gunneridae</taxon>
        <taxon>Pentapetalae</taxon>
        <taxon>asterids</taxon>
        <taxon>lamiids</taxon>
        <taxon>Gentianales</taxon>
        <taxon>Rubiaceae</taxon>
        <taxon>Cinchonoideae</taxon>
        <taxon>Cinchoneae</taxon>
        <taxon>Cinchona</taxon>
    </lineage>
</organism>
<reference evidence="1 2" key="1">
    <citation type="submission" date="2024-11" db="EMBL/GenBank/DDBJ databases">
        <title>A near-complete genome assembly of Cinchona calisaya.</title>
        <authorList>
            <person name="Lian D.C."/>
            <person name="Zhao X.W."/>
            <person name="Wei L."/>
        </authorList>
    </citation>
    <scope>NUCLEOTIDE SEQUENCE [LARGE SCALE GENOMIC DNA]</scope>
    <source>
        <tissue evidence="1">Nenye</tissue>
    </source>
</reference>
<sequence length="105" mass="12575">MVTFKELVTSNQKYLLIADRDDNTSENKTQQLVHDAIHRNYARNWPFFEITSLVVIGGFTRRKHKSSFFEIPYPYKGTKDIFFPDSWSTNYPWKCTMGHNYETQW</sequence>
<dbReference type="Proteomes" id="UP001630127">
    <property type="component" value="Unassembled WGS sequence"/>
</dbReference>
<accession>A0ABD3A7N4</accession>
<gene>
    <name evidence="1" type="ORF">ACH5RR_012380</name>
</gene>
<protein>
    <submittedName>
        <fullName evidence="1">Uncharacterized protein</fullName>
    </submittedName>
</protein>
<name>A0ABD3A7N4_9GENT</name>
<comment type="caution">
    <text evidence="1">The sequence shown here is derived from an EMBL/GenBank/DDBJ whole genome shotgun (WGS) entry which is preliminary data.</text>
</comment>
<evidence type="ECO:0000313" key="1">
    <source>
        <dbReference type="EMBL" id="KAL3527724.1"/>
    </source>
</evidence>
<keyword evidence="2" id="KW-1185">Reference proteome</keyword>
<proteinExistence type="predicted"/>